<gene>
    <name evidence="1" type="ORF">Tci_065819</name>
</gene>
<proteinExistence type="predicted"/>
<comment type="caution">
    <text evidence="1">The sequence shown here is derived from an EMBL/GenBank/DDBJ whole genome shotgun (WGS) entry which is preliminary data.</text>
</comment>
<protein>
    <submittedName>
        <fullName evidence="1">Uncharacterized protein</fullName>
    </submittedName>
</protein>
<organism evidence="1">
    <name type="scientific">Tanacetum cinerariifolium</name>
    <name type="common">Dalmatian daisy</name>
    <name type="synonym">Chrysanthemum cinerariifolium</name>
    <dbReference type="NCBI Taxonomy" id="118510"/>
    <lineage>
        <taxon>Eukaryota</taxon>
        <taxon>Viridiplantae</taxon>
        <taxon>Streptophyta</taxon>
        <taxon>Embryophyta</taxon>
        <taxon>Tracheophyta</taxon>
        <taxon>Spermatophyta</taxon>
        <taxon>Magnoliopsida</taxon>
        <taxon>eudicotyledons</taxon>
        <taxon>Gunneridae</taxon>
        <taxon>Pentapetalae</taxon>
        <taxon>asterids</taxon>
        <taxon>campanulids</taxon>
        <taxon>Asterales</taxon>
        <taxon>Asteraceae</taxon>
        <taxon>Asteroideae</taxon>
        <taxon>Anthemideae</taxon>
        <taxon>Anthemidinae</taxon>
        <taxon>Tanacetum</taxon>
    </lineage>
</organism>
<name>A0A6L2P5Y5_TANCI</name>
<reference evidence="1" key="1">
    <citation type="journal article" date="2019" name="Sci. Rep.">
        <title>Draft genome of Tanacetum cinerariifolium, the natural source of mosquito coil.</title>
        <authorList>
            <person name="Yamashiro T."/>
            <person name="Shiraishi A."/>
            <person name="Satake H."/>
            <person name="Nakayama K."/>
        </authorList>
    </citation>
    <scope>NUCLEOTIDE SEQUENCE</scope>
</reference>
<accession>A0A6L2P5Y5</accession>
<dbReference type="AlphaFoldDB" id="A0A6L2P5Y5"/>
<sequence>MLQITGTSNRLKIWSLTQCKVKCRLAMITMHSGESYIGGENDNNYMDLRLTGNMLVISTPNAKSSLSQSFKLSNGIITSIWIGSLFIEMVTSCIHSKKAISTRFAFNTSKTCCFFLFKACGRSSIRCQKLPKKLNLTKPDTYRSDLKRREAYTTYSNPRGFIYQKKDKKNRLMRIDEQHKFSDGTLNDVRTALDDRLKGVQIKQNQRDLPRDIPLDSVEVLSRHGPNDAMHNPSQLLKVGKTLFQNSQRFTHFYKLSHSEFVGIEKVADPHGFKNYFNQKWANDKAIFILRFIANCFNVGHLKMEVKLRSVKVQDLRERCIIKAFKLSNQARYEHVGPEVMSSQDDKVYKMVK</sequence>
<evidence type="ECO:0000313" key="1">
    <source>
        <dbReference type="EMBL" id="GEU93841.1"/>
    </source>
</evidence>
<dbReference type="EMBL" id="BKCJ010010940">
    <property type="protein sequence ID" value="GEU93841.1"/>
    <property type="molecule type" value="Genomic_DNA"/>
</dbReference>